<protein>
    <recommendedName>
        <fullName evidence="3">Lipid A biosynthesis acyltransferase</fullName>
    </recommendedName>
</protein>
<accession>A0A1G6HPC2</accession>
<evidence type="ECO:0000313" key="2">
    <source>
        <dbReference type="Proteomes" id="UP000242662"/>
    </source>
</evidence>
<organism evidence="1 2">
    <name type="scientific">Shouchella lonarensis</name>
    <dbReference type="NCBI Taxonomy" id="1464122"/>
    <lineage>
        <taxon>Bacteria</taxon>
        <taxon>Bacillati</taxon>
        <taxon>Bacillota</taxon>
        <taxon>Bacilli</taxon>
        <taxon>Bacillales</taxon>
        <taxon>Bacillaceae</taxon>
        <taxon>Shouchella</taxon>
    </lineage>
</organism>
<dbReference type="STRING" id="1464122.SAMN05421737_104106"/>
<dbReference type="Proteomes" id="UP000242662">
    <property type="component" value="Unassembled WGS sequence"/>
</dbReference>
<name>A0A1G6HPC2_9BACI</name>
<evidence type="ECO:0008006" key="3">
    <source>
        <dbReference type="Google" id="ProtNLM"/>
    </source>
</evidence>
<gene>
    <name evidence="1" type="ORF">SAMN05421737_104106</name>
</gene>
<dbReference type="RefSeq" id="WP_090775232.1">
    <property type="nucleotide sequence ID" value="NZ_FMYM01000004.1"/>
</dbReference>
<dbReference type="AlphaFoldDB" id="A0A1G6HPC2"/>
<evidence type="ECO:0000313" key="1">
    <source>
        <dbReference type="EMBL" id="SDB96034.1"/>
    </source>
</evidence>
<keyword evidence="2" id="KW-1185">Reference proteome</keyword>
<dbReference type="EMBL" id="FMYM01000004">
    <property type="protein sequence ID" value="SDB96034.1"/>
    <property type="molecule type" value="Genomic_DNA"/>
</dbReference>
<proteinExistence type="predicted"/>
<sequence>MGKIESLDFIELGNHPEKLVASSKQDLYTLCYPSEKMPVPSHYADFVRNDTVMLNNFRSFVAHRPFHWAWFLRLLKIRGLDESFLEVPGELSYSLQNPCIVAIPHFGLHMLVPHVLGHFIRQDSMVLATGNEEGEGVQDSIEKILPNDRTRFLKLPDRWILRKLMRGYQSSHYPVIYPDVTSSGDKRFRHLSFLETSIRVPLGVENLSRLCKCPVLPVAMTYHDDCYRLHLGPTLVYKEEGSIIFPLFSWIEELVHLYPDQWFGWNFLHEMIGEAKLLR</sequence>
<reference evidence="2" key="1">
    <citation type="submission" date="2016-09" db="EMBL/GenBank/DDBJ databases">
        <authorList>
            <person name="Varghese N."/>
            <person name="Submissions S."/>
        </authorList>
    </citation>
    <scope>NUCLEOTIDE SEQUENCE [LARGE SCALE GENOMIC DNA]</scope>
    <source>
        <strain evidence="2">25nlg</strain>
    </source>
</reference>